<dbReference type="Pfam" id="PF03176">
    <property type="entry name" value="MMPL"/>
    <property type="match status" value="1"/>
</dbReference>
<comment type="subcellular location">
    <subcellularLocation>
        <location evidence="1">Membrane</location>
        <topology evidence="1">Multi-pass membrane protein</topology>
    </subcellularLocation>
</comment>
<feature type="transmembrane region" description="Helical" evidence="7">
    <location>
        <begin position="370"/>
        <end position="390"/>
    </location>
</feature>
<evidence type="ECO:0000256" key="1">
    <source>
        <dbReference type="ARBA" id="ARBA00004141"/>
    </source>
</evidence>
<organism evidence="9">
    <name type="scientific">Octactis speculum</name>
    <dbReference type="NCBI Taxonomy" id="3111310"/>
    <lineage>
        <taxon>Eukaryota</taxon>
        <taxon>Sar</taxon>
        <taxon>Stramenopiles</taxon>
        <taxon>Ochrophyta</taxon>
        <taxon>Dictyochophyceae</taxon>
        <taxon>Dictyochales</taxon>
        <taxon>Dictyochaceae</taxon>
        <taxon>Octactis</taxon>
    </lineage>
</organism>
<evidence type="ECO:0000256" key="3">
    <source>
        <dbReference type="ARBA" id="ARBA00022989"/>
    </source>
</evidence>
<dbReference type="Gene3D" id="1.20.1640.10">
    <property type="entry name" value="Multidrug efflux transporter AcrB transmembrane domain"/>
    <property type="match status" value="1"/>
</dbReference>
<dbReference type="PANTHER" id="PTHR45951">
    <property type="entry name" value="PROTEIN DISPATCHED-RELATED"/>
    <property type="match status" value="1"/>
</dbReference>
<dbReference type="GO" id="GO:0022857">
    <property type="term" value="F:transmembrane transporter activity"/>
    <property type="evidence" value="ECO:0007669"/>
    <property type="project" value="TreeGrafter"/>
</dbReference>
<feature type="compositionally biased region" description="Basic and acidic residues" evidence="6">
    <location>
        <begin position="479"/>
        <end position="493"/>
    </location>
</feature>
<evidence type="ECO:0000256" key="7">
    <source>
        <dbReference type="SAM" id="Phobius"/>
    </source>
</evidence>
<evidence type="ECO:0000313" key="9">
    <source>
        <dbReference type="EMBL" id="CAD9460569.1"/>
    </source>
</evidence>
<keyword evidence="4 7" id="KW-0472">Membrane</keyword>
<dbReference type="AlphaFoldDB" id="A0A7S2GLC2"/>
<feature type="transmembrane region" description="Helical" evidence="7">
    <location>
        <begin position="268"/>
        <end position="289"/>
    </location>
</feature>
<feature type="transmembrane region" description="Helical" evidence="7">
    <location>
        <begin position="328"/>
        <end position="350"/>
    </location>
</feature>
<feature type="region of interest" description="Disordered" evidence="6">
    <location>
        <begin position="479"/>
        <end position="509"/>
    </location>
</feature>
<dbReference type="PANTHER" id="PTHR45951:SF7">
    <property type="entry name" value="SSD DOMAIN-CONTAINING PROTEIN"/>
    <property type="match status" value="1"/>
</dbReference>
<evidence type="ECO:0000256" key="6">
    <source>
        <dbReference type="SAM" id="MobiDB-lite"/>
    </source>
</evidence>
<reference evidence="9" key="1">
    <citation type="submission" date="2021-01" db="EMBL/GenBank/DDBJ databases">
        <authorList>
            <person name="Corre E."/>
            <person name="Pelletier E."/>
            <person name="Niang G."/>
            <person name="Scheremetjew M."/>
            <person name="Finn R."/>
            <person name="Kale V."/>
            <person name="Holt S."/>
            <person name="Cochrane G."/>
            <person name="Meng A."/>
            <person name="Brown T."/>
            <person name="Cohen L."/>
        </authorList>
    </citation>
    <scope>NUCLEOTIDE SEQUENCE</scope>
    <source>
        <strain evidence="9">CCMP1381</strain>
    </source>
</reference>
<evidence type="ECO:0000256" key="5">
    <source>
        <dbReference type="ARBA" id="ARBA00023180"/>
    </source>
</evidence>
<sequence>MKAKFRDVKVVSITGILALLAYGIFNIPHAMSLAPPEAPEEWFPKDHMFTKVRALSEVFMFAPEASYITVTVTFGISGINRKKANFNKFVPNSNRGDAIFDEGFDLSNPMCQKAFVRACNDANAYSCNADGCKPFNTIARTNSSICFMEEFRSWAENDTYTWDSSLFTEKLIEFRNTQSPKSNMVESWEQTIGVIDGAIQYASFTFKAPTKSFESLEIKRPVLDRLNQFVDYVKDYPECTTASNPCDCGSVMQTTSFAWTWLRTEEGLVYGFYQGLLICFPVSFIVLLWSTGNYVVSIFALISVIFIVVGVLGFIASVMGWDLGVSESVAGIIIIGFSVDYTVHLGHMYIHAEQEGHHDKERRFDYAARTMVSTVIAGAITTAVSGAFMFSCQMTFFLKMATLIVATIIFSYLYSLVFFMGLLYTIGPSGQTGKIPFEKLKFWKTQAAPKKIPDVVHKSESGNSVHGLHTDEVDDVRAQESDALRTLPEEPSHHQIVGVGESEDQNKLQ</sequence>
<dbReference type="EMBL" id="HBGS01046981">
    <property type="protein sequence ID" value="CAD9460569.1"/>
    <property type="molecule type" value="Transcribed_RNA"/>
</dbReference>
<protein>
    <recommendedName>
        <fullName evidence="8">Membrane transport protein MMPL domain-containing protein</fullName>
    </recommendedName>
</protein>
<keyword evidence="3 7" id="KW-1133">Transmembrane helix</keyword>
<gene>
    <name evidence="9" type="ORF">DSPE1174_LOCUS24362</name>
</gene>
<evidence type="ECO:0000256" key="2">
    <source>
        <dbReference type="ARBA" id="ARBA00022692"/>
    </source>
</evidence>
<dbReference type="GO" id="GO:0016020">
    <property type="term" value="C:membrane"/>
    <property type="evidence" value="ECO:0007669"/>
    <property type="project" value="UniProtKB-SubCell"/>
</dbReference>
<feature type="transmembrane region" description="Helical" evidence="7">
    <location>
        <begin position="58"/>
        <end position="79"/>
    </location>
</feature>
<feature type="transmembrane region" description="Helical" evidence="7">
    <location>
        <begin position="402"/>
        <end position="426"/>
    </location>
</feature>
<proteinExistence type="predicted"/>
<feature type="domain" description="Membrane transport protein MMPL" evidence="8">
    <location>
        <begin position="282"/>
        <end position="430"/>
    </location>
</feature>
<keyword evidence="2 7" id="KW-0812">Transmembrane</keyword>
<dbReference type="SUPFAM" id="SSF82866">
    <property type="entry name" value="Multidrug efflux transporter AcrB transmembrane domain"/>
    <property type="match status" value="1"/>
</dbReference>
<name>A0A7S2GLC2_9STRA</name>
<dbReference type="InterPro" id="IPR004869">
    <property type="entry name" value="MMPL_dom"/>
</dbReference>
<evidence type="ECO:0000256" key="4">
    <source>
        <dbReference type="ARBA" id="ARBA00023136"/>
    </source>
</evidence>
<evidence type="ECO:0000259" key="8">
    <source>
        <dbReference type="Pfam" id="PF03176"/>
    </source>
</evidence>
<feature type="transmembrane region" description="Helical" evidence="7">
    <location>
        <begin position="295"/>
        <end position="316"/>
    </location>
</feature>
<keyword evidence="5" id="KW-0325">Glycoprotein</keyword>
<dbReference type="InterPro" id="IPR052081">
    <property type="entry name" value="Dispatched_Hh_regulator"/>
</dbReference>
<accession>A0A7S2GLC2</accession>